<evidence type="ECO:0000256" key="1">
    <source>
        <dbReference type="SAM" id="MobiDB-lite"/>
    </source>
</evidence>
<keyword evidence="3" id="KW-1185">Reference proteome</keyword>
<dbReference type="Proteomes" id="UP001396334">
    <property type="component" value="Unassembled WGS sequence"/>
</dbReference>
<evidence type="ECO:0000313" key="3">
    <source>
        <dbReference type="Proteomes" id="UP001396334"/>
    </source>
</evidence>
<name>A0ABR1Z939_9ROSI</name>
<gene>
    <name evidence="2" type="ORF">V6N11_074060</name>
</gene>
<reference evidence="2 3" key="1">
    <citation type="journal article" date="2024" name="G3 (Bethesda)">
        <title>Genome assembly of Hibiscus sabdariffa L. provides insights into metabolisms of medicinal natural products.</title>
        <authorList>
            <person name="Kim T."/>
        </authorList>
    </citation>
    <scope>NUCLEOTIDE SEQUENCE [LARGE SCALE GENOMIC DNA]</scope>
    <source>
        <strain evidence="2">TK-2024</strain>
        <tissue evidence="2">Old leaves</tissue>
    </source>
</reference>
<sequence length="104" mass="11585">MVELRSTPVEEGAEPKTLDDIMDEVLGMRLEYILGLGYGPKPNKKSSSADRIDLEKHSKNKDDELNACKSNFEVLQTQMDVMTSALLAVGIQVPPLQFPSKEYT</sequence>
<proteinExistence type="predicted"/>
<feature type="compositionally biased region" description="Basic and acidic residues" evidence="1">
    <location>
        <begin position="47"/>
        <end position="62"/>
    </location>
</feature>
<protein>
    <submittedName>
        <fullName evidence="2">Uncharacterized protein</fullName>
    </submittedName>
</protein>
<organism evidence="2 3">
    <name type="scientific">Hibiscus sabdariffa</name>
    <name type="common">roselle</name>
    <dbReference type="NCBI Taxonomy" id="183260"/>
    <lineage>
        <taxon>Eukaryota</taxon>
        <taxon>Viridiplantae</taxon>
        <taxon>Streptophyta</taxon>
        <taxon>Embryophyta</taxon>
        <taxon>Tracheophyta</taxon>
        <taxon>Spermatophyta</taxon>
        <taxon>Magnoliopsida</taxon>
        <taxon>eudicotyledons</taxon>
        <taxon>Gunneridae</taxon>
        <taxon>Pentapetalae</taxon>
        <taxon>rosids</taxon>
        <taxon>malvids</taxon>
        <taxon>Malvales</taxon>
        <taxon>Malvaceae</taxon>
        <taxon>Malvoideae</taxon>
        <taxon>Hibiscus</taxon>
    </lineage>
</organism>
<feature type="region of interest" description="Disordered" evidence="1">
    <location>
        <begin position="37"/>
        <end position="62"/>
    </location>
</feature>
<accession>A0ABR1Z939</accession>
<comment type="caution">
    <text evidence="2">The sequence shown here is derived from an EMBL/GenBank/DDBJ whole genome shotgun (WGS) entry which is preliminary data.</text>
</comment>
<evidence type="ECO:0000313" key="2">
    <source>
        <dbReference type="EMBL" id="KAK8476511.1"/>
    </source>
</evidence>
<dbReference type="EMBL" id="JBBPBN010002205">
    <property type="protein sequence ID" value="KAK8476511.1"/>
    <property type="molecule type" value="Genomic_DNA"/>
</dbReference>